<dbReference type="GO" id="GO:0008835">
    <property type="term" value="F:diaminohydroxyphosphoribosylaminopyrimidine deaminase activity"/>
    <property type="evidence" value="ECO:0007669"/>
    <property type="project" value="UniProtKB-EC"/>
</dbReference>
<evidence type="ECO:0000313" key="17">
    <source>
        <dbReference type="EMBL" id="XBM00634.1"/>
    </source>
</evidence>
<evidence type="ECO:0000256" key="1">
    <source>
        <dbReference type="ARBA" id="ARBA00002151"/>
    </source>
</evidence>
<dbReference type="SUPFAM" id="SSF53927">
    <property type="entry name" value="Cytidine deaminase-like"/>
    <property type="match status" value="1"/>
</dbReference>
<dbReference type="InterPro" id="IPR002734">
    <property type="entry name" value="RibDG_C"/>
</dbReference>
<feature type="binding site" evidence="14">
    <location>
        <position position="214"/>
    </location>
    <ligand>
        <name>substrate</name>
    </ligand>
</feature>
<dbReference type="PROSITE" id="PS51747">
    <property type="entry name" value="CYT_DCMP_DEAMINASES_2"/>
    <property type="match status" value="1"/>
</dbReference>
<gene>
    <name evidence="17" type="primary">ribD</name>
    <name evidence="17" type="ORF">ABHF33_16515</name>
</gene>
<feature type="binding site" evidence="15">
    <location>
        <position position="91"/>
    </location>
    <ligand>
        <name>Zn(2+)</name>
        <dbReference type="ChEBI" id="CHEBI:29105"/>
        <note>catalytic</note>
    </ligand>
</feature>
<feature type="binding site" evidence="14">
    <location>
        <position position="203"/>
    </location>
    <ligand>
        <name>substrate</name>
    </ligand>
</feature>
<dbReference type="PANTHER" id="PTHR38011">
    <property type="entry name" value="DIHYDROFOLATE REDUCTASE FAMILY PROTEIN (AFU_ORTHOLOGUE AFUA_8G06820)"/>
    <property type="match status" value="1"/>
</dbReference>
<feature type="active site" description="Proton donor" evidence="13">
    <location>
        <position position="55"/>
    </location>
</feature>
<dbReference type="Pfam" id="PF00383">
    <property type="entry name" value="dCMP_cyt_deam_1"/>
    <property type="match status" value="1"/>
</dbReference>
<organism evidence="17">
    <name type="scientific">Chitinibacter mangrovi</name>
    <dbReference type="NCBI Taxonomy" id="3153927"/>
    <lineage>
        <taxon>Bacteria</taxon>
        <taxon>Pseudomonadati</taxon>
        <taxon>Pseudomonadota</taxon>
        <taxon>Betaproteobacteria</taxon>
        <taxon>Neisseriales</taxon>
        <taxon>Chitinibacteraceae</taxon>
        <taxon>Chitinibacter</taxon>
    </lineage>
</organism>
<dbReference type="EC" id="1.1.1.193" evidence="12"/>
<dbReference type="InterPro" id="IPR050765">
    <property type="entry name" value="Riboflavin_Biosynth_HTPR"/>
</dbReference>
<feature type="binding site" evidence="14">
    <location>
        <position position="232"/>
    </location>
    <ligand>
        <name>NADP(+)</name>
        <dbReference type="ChEBI" id="CHEBI:58349"/>
    </ligand>
</feature>
<evidence type="ECO:0000256" key="15">
    <source>
        <dbReference type="PIRSR" id="PIRSR006769-3"/>
    </source>
</evidence>
<dbReference type="GO" id="GO:0008270">
    <property type="term" value="F:zinc ion binding"/>
    <property type="evidence" value="ECO:0007669"/>
    <property type="project" value="InterPro"/>
</dbReference>
<dbReference type="PROSITE" id="PS00903">
    <property type="entry name" value="CYT_DCMP_DEAMINASES_1"/>
    <property type="match status" value="1"/>
</dbReference>
<dbReference type="InterPro" id="IPR016192">
    <property type="entry name" value="APOBEC/CMP_deaminase_Zn-bd"/>
</dbReference>
<dbReference type="PANTHER" id="PTHR38011:SF7">
    <property type="entry name" value="2,5-DIAMINO-6-RIBOSYLAMINO-4(3H)-PYRIMIDINONE 5'-PHOSPHATE REDUCTASE"/>
    <property type="match status" value="1"/>
</dbReference>
<dbReference type="GO" id="GO:0009231">
    <property type="term" value="P:riboflavin biosynthetic process"/>
    <property type="evidence" value="ECO:0007669"/>
    <property type="project" value="UniProtKB-KW"/>
</dbReference>
<dbReference type="NCBIfam" id="TIGR00326">
    <property type="entry name" value="eubact_ribD"/>
    <property type="match status" value="1"/>
</dbReference>
<dbReference type="CDD" id="cd01284">
    <property type="entry name" value="Riboflavin_deaminase-reductase"/>
    <property type="match status" value="1"/>
</dbReference>
<comment type="cofactor">
    <cofactor evidence="12 15">
        <name>Zn(2+)</name>
        <dbReference type="ChEBI" id="CHEBI:29105"/>
    </cofactor>
    <text evidence="12 15">Binds 1 zinc ion.</text>
</comment>
<evidence type="ECO:0000256" key="11">
    <source>
        <dbReference type="ARBA" id="ARBA00023268"/>
    </source>
</evidence>
<evidence type="ECO:0000256" key="2">
    <source>
        <dbReference type="ARBA" id="ARBA00004882"/>
    </source>
</evidence>
<dbReference type="NCBIfam" id="TIGR00227">
    <property type="entry name" value="ribD_Cterm"/>
    <property type="match status" value="1"/>
</dbReference>
<dbReference type="InterPro" id="IPR016193">
    <property type="entry name" value="Cytidine_deaminase-like"/>
</dbReference>
<dbReference type="InterPro" id="IPR002125">
    <property type="entry name" value="CMP_dCMP_dom"/>
</dbReference>
<feature type="binding site" evidence="14">
    <location>
        <position position="161"/>
    </location>
    <ligand>
        <name>NADP(+)</name>
        <dbReference type="ChEBI" id="CHEBI:58349"/>
    </ligand>
</feature>
<dbReference type="AlphaFoldDB" id="A0AAU7F9N5"/>
<proteinExistence type="inferred from homology"/>
<evidence type="ECO:0000256" key="7">
    <source>
        <dbReference type="ARBA" id="ARBA00022723"/>
    </source>
</evidence>
<comment type="function">
    <text evidence="1 12">Converts 2,5-diamino-6-(ribosylamino)-4(3h)-pyrimidinone 5'-phosphate into 5-amino-6-(ribosylamino)-2,4(1h,3h)-pyrimidinedione 5'-phosphate.</text>
</comment>
<evidence type="ECO:0000256" key="10">
    <source>
        <dbReference type="ARBA" id="ARBA00023002"/>
    </source>
</evidence>
<keyword evidence="6 12" id="KW-0686">Riboflavin biosynthesis</keyword>
<evidence type="ECO:0000256" key="6">
    <source>
        <dbReference type="ARBA" id="ARBA00022619"/>
    </source>
</evidence>
<feature type="binding site" evidence="14">
    <location>
        <position position="175"/>
    </location>
    <ligand>
        <name>substrate</name>
    </ligand>
</feature>
<comment type="similarity">
    <text evidence="4 12">In the N-terminal section; belongs to the cytidine and deoxycytidylate deaminase family.</text>
</comment>
<dbReference type="GO" id="GO:0050661">
    <property type="term" value="F:NADP binding"/>
    <property type="evidence" value="ECO:0007669"/>
    <property type="project" value="InterPro"/>
</dbReference>
<evidence type="ECO:0000259" key="16">
    <source>
        <dbReference type="PROSITE" id="PS51747"/>
    </source>
</evidence>
<evidence type="ECO:0000256" key="13">
    <source>
        <dbReference type="PIRSR" id="PIRSR006769-1"/>
    </source>
</evidence>
<evidence type="ECO:0000256" key="3">
    <source>
        <dbReference type="ARBA" id="ARBA00004910"/>
    </source>
</evidence>
<comment type="pathway">
    <text evidence="3 12">Cofactor biosynthesis; riboflavin biosynthesis; 5-amino-6-(D-ribitylamino)uracil from GTP: step 3/4.</text>
</comment>
<dbReference type="KEGG" id="cmav:ABHF33_16515"/>
<dbReference type="EC" id="3.5.4.26" evidence="12"/>
<feature type="binding site" evidence="14">
    <location>
        <begin position="303"/>
        <end position="309"/>
    </location>
    <ligand>
        <name>NADP(+)</name>
        <dbReference type="ChEBI" id="CHEBI:58349"/>
    </ligand>
</feature>
<feature type="binding site" evidence="14">
    <location>
        <position position="177"/>
    </location>
    <ligand>
        <name>NADP(+)</name>
        <dbReference type="ChEBI" id="CHEBI:58349"/>
    </ligand>
</feature>
<evidence type="ECO:0000256" key="12">
    <source>
        <dbReference type="PIRNR" id="PIRNR006769"/>
    </source>
</evidence>
<evidence type="ECO:0000256" key="8">
    <source>
        <dbReference type="ARBA" id="ARBA00022833"/>
    </source>
</evidence>
<feature type="binding site" evidence="15">
    <location>
        <position position="53"/>
    </location>
    <ligand>
        <name>Zn(2+)</name>
        <dbReference type="ChEBI" id="CHEBI:29105"/>
        <note>catalytic</note>
    </ligand>
</feature>
<dbReference type="Gene3D" id="3.40.140.10">
    <property type="entry name" value="Cytidine Deaminase, domain 2"/>
    <property type="match status" value="1"/>
</dbReference>
<dbReference type="SUPFAM" id="SSF53597">
    <property type="entry name" value="Dihydrofolate reductase-like"/>
    <property type="match status" value="1"/>
</dbReference>
<dbReference type="InterPro" id="IPR004794">
    <property type="entry name" value="Eubact_RibD"/>
</dbReference>
<sequence>MFTAFDHAMMAKALQIAAQGAHLTTPNPCVGAVLVNHGQIIGYGHSQAAGGAHAEIMALKMAKARAPELIVGATAYVTLEPCSHFGRTPPCANALIGAGVDRVVAALRDPNPLVAGQGLARLATHDIAVAHGLLAAQAREHHKGFLSRMIRQRPWLRVKLAASLDGRIALENGQSQWITGAAARADVQKLRARSCAMLTGIGTVLADDPQLNVRDFPASQQVRQPQRVVLDSQLRTPANARILVDGGKTHLLTTLNVAQSVSPYDATNVTVATLPAQDGKLDLHAVSAYLGQQGFNEVTVEAGGKLVGALLQAGLVDEIILYQAMSLIGKGQAMADFSLADLNDQYRPTVIERRMVGDDQRITLRLTDPNSVFAESTSGA</sequence>
<protein>
    <recommendedName>
        <fullName evidence="12">Riboflavin biosynthesis protein RibD</fullName>
    </recommendedName>
    <domain>
        <recommendedName>
            <fullName evidence="12">Diaminohydroxyphosphoribosylaminopyrimidine deaminase</fullName>
            <shortName evidence="12">DRAP deaminase</shortName>
            <ecNumber evidence="12">3.5.4.26</ecNumber>
        </recommendedName>
        <alternativeName>
            <fullName evidence="12">Riboflavin-specific deaminase</fullName>
        </alternativeName>
    </domain>
    <domain>
        <recommendedName>
            <fullName evidence="12">5-amino-6-(5-phosphoribosylamino)uracil reductase</fullName>
            <ecNumber evidence="12">1.1.1.193</ecNumber>
        </recommendedName>
        <alternativeName>
            <fullName evidence="12">HTP reductase</fullName>
        </alternativeName>
    </domain>
</protein>
<reference evidence="17" key="1">
    <citation type="submission" date="2024-05" db="EMBL/GenBank/DDBJ databases">
        <authorList>
            <person name="Yang L."/>
            <person name="Pan L."/>
        </authorList>
    </citation>
    <scope>NUCLEOTIDE SEQUENCE</scope>
    <source>
        <strain evidence="17">FCG-7</strain>
    </source>
</reference>
<evidence type="ECO:0000256" key="14">
    <source>
        <dbReference type="PIRSR" id="PIRSR006769-2"/>
    </source>
</evidence>
<comment type="catalytic activity">
    <reaction evidence="12">
        <text>2,5-diamino-6-hydroxy-4-(5-phosphoribosylamino)-pyrimidine + H2O + H(+) = 5-amino-6-(5-phospho-D-ribosylamino)uracil + NH4(+)</text>
        <dbReference type="Rhea" id="RHEA:21868"/>
        <dbReference type="ChEBI" id="CHEBI:15377"/>
        <dbReference type="ChEBI" id="CHEBI:15378"/>
        <dbReference type="ChEBI" id="CHEBI:28938"/>
        <dbReference type="ChEBI" id="CHEBI:58453"/>
        <dbReference type="ChEBI" id="CHEBI:58614"/>
        <dbReference type="EC" id="3.5.4.26"/>
    </reaction>
</comment>
<keyword evidence="7 12" id="KW-0479">Metal-binding</keyword>
<feature type="binding site" evidence="14">
    <location>
        <position position="191"/>
    </location>
    <ligand>
        <name>substrate</name>
    </ligand>
</feature>
<name>A0AAU7F9N5_9NEIS</name>
<comment type="pathway">
    <text evidence="2 12">Cofactor biosynthesis; riboflavin biosynthesis; 5-amino-6-(D-ribitylamino)uracil from GTP: step 2/4.</text>
</comment>
<dbReference type="Gene3D" id="3.40.430.10">
    <property type="entry name" value="Dihydrofolate Reductase, subunit A"/>
    <property type="match status" value="1"/>
</dbReference>
<accession>A0AAU7F9N5</accession>
<feature type="binding site" evidence="15">
    <location>
        <position position="82"/>
    </location>
    <ligand>
        <name>Zn(2+)</name>
        <dbReference type="ChEBI" id="CHEBI:29105"/>
        <note>catalytic</note>
    </ligand>
</feature>
<feature type="binding site" evidence="14">
    <location>
        <position position="207"/>
    </location>
    <ligand>
        <name>NADP(+)</name>
        <dbReference type="ChEBI" id="CHEBI:58349"/>
    </ligand>
</feature>
<keyword evidence="10 12" id="KW-0560">Oxidoreductase</keyword>
<dbReference type="EMBL" id="CP157355">
    <property type="protein sequence ID" value="XBM00634.1"/>
    <property type="molecule type" value="Genomic_DNA"/>
</dbReference>
<evidence type="ECO:0000256" key="9">
    <source>
        <dbReference type="ARBA" id="ARBA00022857"/>
    </source>
</evidence>
<dbReference type="Pfam" id="PF01872">
    <property type="entry name" value="RibD_C"/>
    <property type="match status" value="1"/>
</dbReference>
<comment type="similarity">
    <text evidence="5 12">In the C-terminal section; belongs to the HTP reductase family.</text>
</comment>
<dbReference type="GO" id="GO:0008703">
    <property type="term" value="F:5-amino-6-(5-phosphoribosylamino)uracil reductase activity"/>
    <property type="evidence" value="ECO:0007669"/>
    <property type="project" value="UniProtKB-EC"/>
</dbReference>
<dbReference type="InterPro" id="IPR011549">
    <property type="entry name" value="RibD_C"/>
</dbReference>
<dbReference type="InterPro" id="IPR024072">
    <property type="entry name" value="DHFR-like_dom_sf"/>
</dbReference>
<feature type="binding site" evidence="14">
    <location>
        <position position="211"/>
    </location>
    <ligand>
        <name>substrate</name>
    </ligand>
</feature>
<feature type="domain" description="CMP/dCMP-type deaminase" evidence="16">
    <location>
        <begin position="4"/>
        <end position="130"/>
    </location>
</feature>
<dbReference type="PIRSF" id="PIRSF006769">
    <property type="entry name" value="RibD"/>
    <property type="match status" value="1"/>
</dbReference>
<evidence type="ECO:0000256" key="5">
    <source>
        <dbReference type="ARBA" id="ARBA00007417"/>
    </source>
</evidence>
<keyword evidence="12 17" id="KW-0378">Hydrolase</keyword>
<dbReference type="RefSeq" id="WP_348944977.1">
    <property type="nucleotide sequence ID" value="NZ_CP157355.1"/>
</dbReference>
<evidence type="ECO:0000256" key="4">
    <source>
        <dbReference type="ARBA" id="ARBA00005259"/>
    </source>
</evidence>
<comment type="catalytic activity">
    <reaction evidence="12">
        <text>5-amino-6-(5-phospho-D-ribitylamino)uracil + NADP(+) = 5-amino-6-(5-phospho-D-ribosylamino)uracil + NADPH + H(+)</text>
        <dbReference type="Rhea" id="RHEA:17845"/>
        <dbReference type="ChEBI" id="CHEBI:15378"/>
        <dbReference type="ChEBI" id="CHEBI:57783"/>
        <dbReference type="ChEBI" id="CHEBI:58349"/>
        <dbReference type="ChEBI" id="CHEBI:58421"/>
        <dbReference type="ChEBI" id="CHEBI:58453"/>
        <dbReference type="EC" id="1.1.1.193"/>
    </reaction>
</comment>
<keyword evidence="9 12" id="KW-0521">NADP</keyword>
<feature type="binding site" evidence="14">
    <location>
        <position position="301"/>
    </location>
    <ligand>
        <name>substrate</name>
    </ligand>
</feature>
<keyword evidence="8 12" id="KW-0862">Zinc</keyword>
<keyword evidence="11" id="KW-0511">Multifunctional enzyme</keyword>